<evidence type="ECO:0000313" key="3">
    <source>
        <dbReference type="EMBL" id="WPF88288.1"/>
    </source>
</evidence>
<sequence>MGFKSFVLIGSIAFCIIFGLQNRGAIVLTFFGFNSPALPLFVWILMALFAGIISSLMINLLSNNPIPKNKKNQSFNPPYSPAPQPSPQPIKAKPNISLNQNPPIEKEKPQYQWEEDDVFEDLPDTPIINTPLPINKLPENEVAYPKTKIESESKTQEHIKETTNKIEEEEEIKIEEPKPIDSPSTEIETENKTSMSEITKLSEEDYPPENLLKPRQASPYSYQSREKTEINPKKTKKNPSQAKESPSQPKRTYKGVYDAPYRVIAPAQMNNTAENYDNFDDEDDDWDF</sequence>
<dbReference type="EMBL" id="CP138348">
    <property type="protein sequence ID" value="WPF88288.1"/>
    <property type="molecule type" value="Genomic_DNA"/>
</dbReference>
<reference evidence="3" key="1">
    <citation type="submission" date="2023-11" db="EMBL/GenBank/DDBJ databases">
        <title>Genome sequence of Cyanobacterium aponinum BCRC AL20115.</title>
        <authorList>
            <person name="Chang H.-Y."/>
            <person name="Lin K.-M."/>
            <person name="Hsueh H.-T."/>
            <person name="Chu H.-A."/>
            <person name="Kuo C.-H."/>
        </authorList>
    </citation>
    <scope>NUCLEOTIDE SEQUENCE</scope>
    <source>
        <strain evidence="3">AL20115</strain>
    </source>
</reference>
<evidence type="ECO:0008006" key="4">
    <source>
        <dbReference type="Google" id="ProtNLM"/>
    </source>
</evidence>
<dbReference type="RefSeq" id="WP_099436733.1">
    <property type="nucleotide sequence ID" value="NZ_CP138348.1"/>
</dbReference>
<accession>A0AAF0ZDG8</accession>
<evidence type="ECO:0000256" key="2">
    <source>
        <dbReference type="SAM" id="Phobius"/>
    </source>
</evidence>
<feature type="compositionally biased region" description="Basic and acidic residues" evidence="1">
    <location>
        <begin position="147"/>
        <end position="166"/>
    </location>
</feature>
<feature type="region of interest" description="Disordered" evidence="1">
    <location>
        <begin position="69"/>
        <end position="104"/>
    </location>
</feature>
<keyword evidence="2" id="KW-0812">Transmembrane</keyword>
<feature type="compositionally biased region" description="Polar residues" evidence="1">
    <location>
        <begin position="182"/>
        <end position="199"/>
    </location>
</feature>
<name>A0AAF0ZDG8_9CHRO</name>
<feature type="compositionally biased region" description="Acidic residues" evidence="1">
    <location>
        <begin position="277"/>
        <end position="288"/>
    </location>
</feature>
<dbReference type="AlphaFoldDB" id="A0AAF0ZDG8"/>
<evidence type="ECO:0000256" key="1">
    <source>
        <dbReference type="SAM" id="MobiDB-lite"/>
    </source>
</evidence>
<gene>
    <name evidence="3" type="ORF">SAY89_16050</name>
</gene>
<feature type="compositionally biased region" description="Pro residues" evidence="1">
    <location>
        <begin position="78"/>
        <end position="88"/>
    </location>
</feature>
<keyword evidence="2" id="KW-1133">Transmembrane helix</keyword>
<protein>
    <recommendedName>
        <fullName evidence="4">Lipopolysaccharide assembly protein A domain-containing protein</fullName>
    </recommendedName>
</protein>
<organism evidence="3">
    <name type="scientific">Cyanobacterium aponinum AL20115</name>
    <dbReference type="NCBI Taxonomy" id="3090662"/>
    <lineage>
        <taxon>Bacteria</taxon>
        <taxon>Bacillati</taxon>
        <taxon>Cyanobacteriota</taxon>
        <taxon>Cyanophyceae</taxon>
        <taxon>Oscillatoriophycideae</taxon>
        <taxon>Chroococcales</taxon>
        <taxon>Geminocystaceae</taxon>
        <taxon>Cyanobacterium</taxon>
    </lineage>
</organism>
<feature type="region of interest" description="Disordered" evidence="1">
    <location>
        <begin position="147"/>
        <end position="288"/>
    </location>
</feature>
<feature type="transmembrane region" description="Helical" evidence="2">
    <location>
        <begin position="40"/>
        <end position="61"/>
    </location>
</feature>
<keyword evidence="2" id="KW-0472">Membrane</keyword>
<proteinExistence type="predicted"/>
<feature type="compositionally biased region" description="Polar residues" evidence="1">
    <location>
        <begin position="238"/>
        <end position="250"/>
    </location>
</feature>